<dbReference type="InterPro" id="IPR036390">
    <property type="entry name" value="WH_DNA-bd_sf"/>
</dbReference>
<dbReference type="InterPro" id="IPR023187">
    <property type="entry name" value="Tscrpt_reg_MarR-type_CS"/>
</dbReference>
<keyword evidence="3" id="KW-0804">Transcription</keyword>
<evidence type="ECO:0000256" key="3">
    <source>
        <dbReference type="ARBA" id="ARBA00023163"/>
    </source>
</evidence>
<dbReference type="GO" id="GO:0003677">
    <property type="term" value="F:DNA binding"/>
    <property type="evidence" value="ECO:0007669"/>
    <property type="project" value="UniProtKB-KW"/>
</dbReference>
<dbReference type="RefSeq" id="WP_073276416.1">
    <property type="nucleotide sequence ID" value="NZ_FRAC01000012.1"/>
</dbReference>
<dbReference type="PANTHER" id="PTHR42756:SF1">
    <property type="entry name" value="TRANSCRIPTIONAL REPRESSOR OF EMRAB OPERON"/>
    <property type="match status" value="1"/>
</dbReference>
<proteinExistence type="predicted"/>
<accession>A0A1M6SMR5</accession>
<dbReference type="InterPro" id="IPR036388">
    <property type="entry name" value="WH-like_DNA-bd_sf"/>
</dbReference>
<feature type="domain" description="HTH marR-type" evidence="4">
    <location>
        <begin position="14"/>
        <end position="152"/>
    </location>
</feature>
<keyword evidence="2 5" id="KW-0238">DNA-binding</keyword>
<dbReference type="GO" id="GO:0003700">
    <property type="term" value="F:DNA-binding transcription factor activity"/>
    <property type="evidence" value="ECO:0007669"/>
    <property type="project" value="InterPro"/>
</dbReference>
<evidence type="ECO:0000313" key="6">
    <source>
        <dbReference type="Proteomes" id="UP000184386"/>
    </source>
</evidence>
<evidence type="ECO:0000259" key="4">
    <source>
        <dbReference type="PROSITE" id="PS50995"/>
    </source>
</evidence>
<keyword evidence="6" id="KW-1185">Reference proteome</keyword>
<dbReference type="InterPro" id="IPR000835">
    <property type="entry name" value="HTH_MarR-typ"/>
</dbReference>
<dbReference type="SMART" id="SM00347">
    <property type="entry name" value="HTH_MARR"/>
    <property type="match status" value="1"/>
</dbReference>
<dbReference type="Pfam" id="PF01047">
    <property type="entry name" value="MarR"/>
    <property type="match status" value="1"/>
</dbReference>
<reference evidence="5 6" key="1">
    <citation type="submission" date="2016-11" db="EMBL/GenBank/DDBJ databases">
        <authorList>
            <person name="Jaros S."/>
            <person name="Januszkiewicz K."/>
            <person name="Wedrychowicz H."/>
        </authorList>
    </citation>
    <scope>NUCLEOTIDE SEQUENCE [LARGE SCALE GENOMIC DNA]</scope>
    <source>
        <strain evidence="5 6">DSM 15929</strain>
    </source>
</reference>
<gene>
    <name evidence="5" type="ORF">SAMN02745136_02524</name>
</gene>
<dbReference type="PROSITE" id="PS50995">
    <property type="entry name" value="HTH_MARR_2"/>
    <property type="match status" value="1"/>
</dbReference>
<dbReference type="SUPFAM" id="SSF46785">
    <property type="entry name" value="Winged helix' DNA-binding domain"/>
    <property type="match status" value="1"/>
</dbReference>
<keyword evidence="1" id="KW-0805">Transcription regulation</keyword>
<organism evidence="5 6">
    <name type="scientific">Anaerocolumna jejuensis DSM 15929</name>
    <dbReference type="NCBI Taxonomy" id="1121322"/>
    <lineage>
        <taxon>Bacteria</taxon>
        <taxon>Bacillati</taxon>
        <taxon>Bacillota</taxon>
        <taxon>Clostridia</taxon>
        <taxon>Lachnospirales</taxon>
        <taxon>Lachnospiraceae</taxon>
        <taxon>Anaerocolumna</taxon>
    </lineage>
</organism>
<protein>
    <submittedName>
        <fullName evidence="5">DNA-binding transcriptional regulator, MarR family</fullName>
    </submittedName>
</protein>
<dbReference type="Proteomes" id="UP000184386">
    <property type="component" value="Unassembled WGS sequence"/>
</dbReference>
<sequence>MQPDSNTERLLERVNRLSHRIVRLNEQYDENSFHRIKNMSKIEISVLSLLCENPQMIMRDMSEWLQVSKSTMTGVIDKLEELGFLRRVINKQDRRSYALEITEEGKLAQQEHLRWEKDAYLQFIKAMQICDIPETYLDQTEKILEYFEKTWEV</sequence>
<dbReference type="Gene3D" id="1.10.10.10">
    <property type="entry name" value="Winged helix-like DNA-binding domain superfamily/Winged helix DNA-binding domain"/>
    <property type="match status" value="1"/>
</dbReference>
<evidence type="ECO:0000256" key="1">
    <source>
        <dbReference type="ARBA" id="ARBA00023015"/>
    </source>
</evidence>
<dbReference type="PRINTS" id="PR00598">
    <property type="entry name" value="HTHMARR"/>
</dbReference>
<dbReference type="PROSITE" id="PS01117">
    <property type="entry name" value="HTH_MARR_1"/>
    <property type="match status" value="1"/>
</dbReference>
<dbReference type="PANTHER" id="PTHR42756">
    <property type="entry name" value="TRANSCRIPTIONAL REGULATOR, MARR"/>
    <property type="match status" value="1"/>
</dbReference>
<evidence type="ECO:0000313" key="5">
    <source>
        <dbReference type="EMBL" id="SHK46074.1"/>
    </source>
</evidence>
<name>A0A1M6SMR5_9FIRM</name>
<dbReference type="AlphaFoldDB" id="A0A1M6SMR5"/>
<dbReference type="EMBL" id="FRAC01000012">
    <property type="protein sequence ID" value="SHK46074.1"/>
    <property type="molecule type" value="Genomic_DNA"/>
</dbReference>
<evidence type="ECO:0000256" key="2">
    <source>
        <dbReference type="ARBA" id="ARBA00023125"/>
    </source>
</evidence>
<dbReference type="STRING" id="1121322.SAMN02745136_02524"/>
<dbReference type="OrthoDB" id="2051697at2"/>